<name>A0A0R3P9D2_MOUSE</name>
<keyword evidence="9" id="KW-0675">Receptor</keyword>
<reference evidence="13" key="4">
    <citation type="submission" date="2025-08" db="UniProtKB">
        <authorList>
            <consortium name="Ensembl"/>
        </authorList>
    </citation>
    <scope>IDENTIFICATION</scope>
    <source>
        <strain evidence="13">C57BL/6J</strain>
    </source>
</reference>
<keyword evidence="5" id="KW-0391">Immunity</keyword>
<evidence type="ECO:0000256" key="5">
    <source>
        <dbReference type="ARBA" id="ARBA00022859"/>
    </source>
</evidence>
<dbReference type="ProteomicsDB" id="357114"/>
<dbReference type="InterPro" id="IPR013106">
    <property type="entry name" value="Ig_V-set"/>
</dbReference>
<dbReference type="RefSeq" id="NP_954691.3">
    <property type="nucleotide sequence ID" value="NM_199221.3"/>
</dbReference>
<evidence type="ECO:0000256" key="9">
    <source>
        <dbReference type="ARBA" id="ARBA00023170"/>
    </source>
</evidence>
<dbReference type="MGI" id="MGI:2685099">
    <property type="gene designation" value="Cd300lb"/>
</dbReference>
<reference evidence="17" key="1">
    <citation type="journal article" date="2009" name="Immunity">
        <title>The phagosomal proteome in interferon-gamma-activated macrophages.</title>
        <authorList>
            <person name="Trost M."/>
            <person name="English L."/>
            <person name="Lemieux S."/>
            <person name="Courcelles M."/>
            <person name="Desjardins M."/>
            <person name="Thibault P."/>
        </authorList>
    </citation>
    <scope>IDENTIFICATION BY MASS SPECTROMETRY [LARGE SCALE ANALYSIS]</scope>
</reference>
<evidence type="ECO:0000256" key="4">
    <source>
        <dbReference type="ARBA" id="ARBA00022729"/>
    </source>
</evidence>
<evidence type="ECO:0000313" key="15">
    <source>
        <dbReference type="Proteomes" id="UP000000589"/>
    </source>
</evidence>
<evidence type="ECO:0000256" key="8">
    <source>
        <dbReference type="ARBA" id="ARBA00023157"/>
    </source>
</evidence>
<organism evidence="13 15">
    <name type="scientific">Mus musculus</name>
    <name type="common">Mouse</name>
    <dbReference type="NCBI Taxonomy" id="10090"/>
    <lineage>
        <taxon>Eukaryota</taxon>
        <taxon>Metazoa</taxon>
        <taxon>Chordata</taxon>
        <taxon>Craniata</taxon>
        <taxon>Vertebrata</taxon>
        <taxon>Euteleostomi</taxon>
        <taxon>Mammalia</taxon>
        <taxon>Eutheria</taxon>
        <taxon>Euarchontoglires</taxon>
        <taxon>Glires</taxon>
        <taxon>Rodentia</taxon>
        <taxon>Myomorpha</taxon>
        <taxon>Muroidea</taxon>
        <taxon>Muridae</taxon>
        <taxon>Murinae</taxon>
        <taxon>Mus</taxon>
        <taxon>Mus</taxon>
    </lineage>
</organism>
<sequence>MSKTLRGNLDKQNESAEISRALGIPLRFGFAAGCSSRSAAKWEGRTMWLSPALLLLSFPGCLSIQGPALVRGPEQGSVTVQCRYSSRWQTNKKWWCRGASWSTCRVLIRSTGSEKETKSGRLSIRDNQKNHSFQVTMEMLRQNDTDTYWCGIEKFGTDRGTRVKVNVYSVGKDTMSTSNQLPWPTVDGSTDMVSSDLQKRTYYMLLVFVKVPALLILVGAVLWLKRSTQKVPEEQWRHTLCSDLDSELLAKDISP</sequence>
<evidence type="ECO:0007829" key="17">
    <source>
        <dbReference type="PubMed" id="19144319"/>
    </source>
</evidence>
<keyword evidence="10" id="KW-0393">Immunoglobulin domain</keyword>
<evidence type="ECO:0000256" key="7">
    <source>
        <dbReference type="ARBA" id="ARBA00023136"/>
    </source>
</evidence>
<evidence type="ECO:0007829" key="16">
    <source>
        <dbReference type="ProteomicsDB" id="A0A0R3P9D2"/>
    </source>
</evidence>
<dbReference type="PhylomeDB" id="A0A0R3P9D2"/>
<evidence type="ECO:0000259" key="12">
    <source>
        <dbReference type="SMART" id="SM00409"/>
    </source>
</evidence>
<dbReference type="PANTHER" id="PTHR11860:SF103">
    <property type="entry name" value="CMRF35-LIKE MOLECULE 7"/>
    <property type="match status" value="1"/>
</dbReference>
<evidence type="ECO:0000256" key="10">
    <source>
        <dbReference type="ARBA" id="ARBA00023319"/>
    </source>
</evidence>
<dbReference type="VEuPathDB" id="HostDB:ENSMUSG00000063193"/>
<dbReference type="CDD" id="cd05716">
    <property type="entry name" value="IgV_pIgR_like"/>
    <property type="match status" value="1"/>
</dbReference>
<reference evidence="13 15" key="3">
    <citation type="journal article" date="2011" name="PLoS Biol.">
        <title>Modernizing reference genome assemblies.</title>
        <authorList>
            <person name="Church D.M."/>
            <person name="Schneider V.A."/>
            <person name="Graves T."/>
            <person name="Auger K."/>
            <person name="Cunningham F."/>
            <person name="Bouk N."/>
            <person name="Chen H.C."/>
            <person name="Agarwala R."/>
            <person name="McLaren W.M."/>
            <person name="Ritchie G.R."/>
            <person name="Albracht D."/>
            <person name="Kremitzki M."/>
            <person name="Rock S."/>
            <person name="Kotkiewicz H."/>
            <person name="Kremitzki C."/>
            <person name="Wollam A."/>
            <person name="Trani L."/>
            <person name="Fulton L."/>
            <person name="Fulton R."/>
            <person name="Matthews L."/>
            <person name="Whitehead S."/>
            <person name="Chow W."/>
            <person name="Torrance J."/>
            <person name="Dunn M."/>
            <person name="Harden G."/>
            <person name="Threadgold G."/>
            <person name="Wood J."/>
            <person name="Collins J."/>
            <person name="Heath P."/>
            <person name="Griffiths G."/>
            <person name="Pelan S."/>
            <person name="Grafham D."/>
            <person name="Eichler E.E."/>
            <person name="Weinstock G."/>
            <person name="Mardis E.R."/>
            <person name="Wilson R.K."/>
            <person name="Howe K."/>
            <person name="Flicek P."/>
            <person name="Hubbard T."/>
        </authorList>
    </citation>
    <scope>NUCLEOTIDE SEQUENCE [LARGE SCALE GENOMIC DNA]</scope>
    <source>
        <strain evidence="13 15">C57BL/6J</strain>
    </source>
</reference>
<keyword evidence="16" id="KW-1267">Proteomics identification</keyword>
<keyword evidence="6 11" id="KW-1133">Transmembrane helix</keyword>
<evidence type="ECO:0000256" key="3">
    <source>
        <dbReference type="ARBA" id="ARBA00022692"/>
    </source>
</evidence>
<evidence type="ECO:0000313" key="14">
    <source>
        <dbReference type="MGI" id="MGI:2685099"/>
    </source>
</evidence>
<reference evidence="13 15" key="2">
    <citation type="journal article" date="2009" name="PLoS Biol.">
        <title>Lineage-specific biology revealed by a finished genome assembly of the mouse.</title>
        <authorList>
            <consortium name="Mouse Genome Sequencing Consortium"/>
            <person name="Church D.M."/>
            <person name="Goodstadt L."/>
            <person name="Hillier L.W."/>
            <person name="Zody M.C."/>
            <person name="Goldstein S."/>
            <person name="She X."/>
            <person name="Bult C.J."/>
            <person name="Agarwala R."/>
            <person name="Cherry J.L."/>
            <person name="DiCuccio M."/>
            <person name="Hlavina W."/>
            <person name="Kapustin Y."/>
            <person name="Meric P."/>
            <person name="Maglott D."/>
            <person name="Birtle Z."/>
            <person name="Marques A.C."/>
            <person name="Graves T."/>
            <person name="Zhou S."/>
            <person name="Teague B."/>
            <person name="Potamousis K."/>
            <person name="Churas C."/>
            <person name="Place M."/>
            <person name="Herschleb J."/>
            <person name="Runnheim R."/>
            <person name="Forrest D."/>
            <person name="Amos-Landgraf J."/>
            <person name="Schwartz D.C."/>
            <person name="Cheng Z."/>
            <person name="Lindblad-Toh K."/>
            <person name="Eichler E.E."/>
            <person name="Ponting C.P."/>
        </authorList>
    </citation>
    <scope>NUCLEOTIDE SEQUENCE [LARGE SCALE GENOMIC DNA]</scope>
    <source>
        <strain evidence="13 15">C57BL/6J</strain>
    </source>
</reference>
<dbReference type="InterPro" id="IPR013783">
    <property type="entry name" value="Ig-like_fold"/>
</dbReference>
<dbReference type="SMR" id="A0A0R3P9D2"/>
<dbReference type="OMA" id="EPGDQPI"/>
<dbReference type="FunFam" id="2.60.40.10:FF:000370">
    <property type="entry name" value="CMRF35-like molecule 1"/>
    <property type="match status" value="1"/>
</dbReference>
<dbReference type="KEGG" id="mmu:217304"/>
<evidence type="ECO:0000313" key="13">
    <source>
        <dbReference type="Ensembl" id="ENSMUSP00000102191.3"/>
    </source>
</evidence>
<accession>A0A0R3P9D2</accession>
<reference evidence="13" key="5">
    <citation type="submission" date="2025-09" db="UniProtKB">
        <authorList>
            <consortium name="Ensembl"/>
        </authorList>
    </citation>
    <scope>IDENTIFICATION</scope>
    <source>
        <strain evidence="13">C57BL/6J</strain>
    </source>
</reference>
<dbReference type="Pfam" id="PF07686">
    <property type="entry name" value="V-set"/>
    <property type="match status" value="1"/>
</dbReference>
<keyword evidence="8" id="KW-1015">Disulfide bond</keyword>
<protein>
    <submittedName>
        <fullName evidence="13">CD300 molecule like family member B</fullName>
    </submittedName>
</protein>
<keyword evidence="4" id="KW-0732">Signal</keyword>
<gene>
    <name evidence="13 14" type="primary">Cd300lb</name>
</gene>
<dbReference type="Bgee" id="ENSMUSG00000063193">
    <property type="expression patterns" value="Expressed in granulocyte and 57 other cell types or tissues"/>
</dbReference>
<dbReference type="ExpressionAtlas" id="A0A0R3P9D2">
    <property type="expression patterns" value="baseline and differential"/>
</dbReference>
<comment type="subcellular location">
    <subcellularLocation>
        <location evidence="1">Cell membrane</location>
        <topology evidence="1">Single-pass type I membrane protein</topology>
    </subcellularLocation>
</comment>
<dbReference type="InterPro" id="IPR050671">
    <property type="entry name" value="CD300_family_receptors"/>
</dbReference>
<keyword evidence="2" id="KW-1003">Cell membrane</keyword>
<dbReference type="AGR" id="MGI:2685099"/>
<dbReference type="CTD" id="124599"/>
<dbReference type="GO" id="GO:0005886">
    <property type="term" value="C:plasma membrane"/>
    <property type="evidence" value="ECO:0007669"/>
    <property type="project" value="UniProtKB-SubCell"/>
</dbReference>
<dbReference type="SUPFAM" id="SSF48726">
    <property type="entry name" value="Immunoglobulin"/>
    <property type="match status" value="1"/>
</dbReference>
<dbReference type="GeneID" id="217304"/>
<keyword evidence="15" id="KW-1185">Reference proteome</keyword>
<keyword evidence="3 11" id="KW-0812">Transmembrane</keyword>
<dbReference type="BioGRID-ORCS" id="217304">
    <property type="hits" value="3 hits in 76 CRISPR screens"/>
</dbReference>
<dbReference type="PANTHER" id="PTHR11860">
    <property type="entry name" value="POLYMERIC-IMMUNOGLOBULIN RECEPTOR"/>
    <property type="match status" value="1"/>
</dbReference>
<evidence type="ECO:0000256" key="11">
    <source>
        <dbReference type="SAM" id="Phobius"/>
    </source>
</evidence>
<feature type="domain" description="Immunoglobulin" evidence="12">
    <location>
        <begin position="67"/>
        <end position="168"/>
    </location>
</feature>
<evidence type="ECO:0000256" key="1">
    <source>
        <dbReference type="ARBA" id="ARBA00004251"/>
    </source>
</evidence>
<dbReference type="InterPro" id="IPR036179">
    <property type="entry name" value="Ig-like_dom_sf"/>
</dbReference>
<dbReference type="Gene3D" id="2.60.40.10">
    <property type="entry name" value="Immunoglobulins"/>
    <property type="match status" value="1"/>
</dbReference>
<keyword evidence="7 11" id="KW-0472">Membrane</keyword>
<dbReference type="OrthoDB" id="8920197at2759"/>
<dbReference type="GO" id="GO:0002376">
    <property type="term" value="P:immune system process"/>
    <property type="evidence" value="ECO:0007669"/>
    <property type="project" value="UniProtKB-KW"/>
</dbReference>
<dbReference type="InterPro" id="IPR003599">
    <property type="entry name" value="Ig_sub"/>
</dbReference>
<proteinExistence type="evidence at protein level"/>
<dbReference type="Ensembl" id="ENSMUST00000106581.5">
    <property type="protein sequence ID" value="ENSMUSP00000102191.3"/>
    <property type="gene ID" value="ENSMUSG00000063193.10"/>
</dbReference>
<evidence type="ECO:0000256" key="6">
    <source>
        <dbReference type="ARBA" id="ARBA00022989"/>
    </source>
</evidence>
<dbReference type="DNASU" id="217304"/>
<dbReference type="GeneTree" id="ENSGT00940000162729"/>
<feature type="transmembrane region" description="Helical" evidence="11">
    <location>
        <begin position="202"/>
        <end position="224"/>
    </location>
</feature>
<dbReference type="SMART" id="SM00409">
    <property type="entry name" value="IG"/>
    <property type="match status" value="1"/>
</dbReference>
<evidence type="ECO:0000256" key="2">
    <source>
        <dbReference type="ARBA" id="ARBA00022475"/>
    </source>
</evidence>
<dbReference type="Proteomes" id="UP000000589">
    <property type="component" value="Chromosome 11"/>
</dbReference>
<dbReference type="AlphaFoldDB" id="A0A0R3P9D2"/>
<dbReference type="Antibodypedia" id="53132">
    <property type="antibodies" value="110 antibodies from 22 providers"/>
</dbReference>